<keyword evidence="3" id="KW-1185">Reference proteome</keyword>
<feature type="transmembrane region" description="Helical" evidence="1">
    <location>
        <begin position="36"/>
        <end position="55"/>
    </location>
</feature>
<accession>A0ABX0GN28</accession>
<evidence type="ECO:0000313" key="2">
    <source>
        <dbReference type="EMBL" id="NHC12223.1"/>
    </source>
</evidence>
<feature type="transmembrane region" description="Helical" evidence="1">
    <location>
        <begin position="245"/>
        <end position="265"/>
    </location>
</feature>
<feature type="transmembrane region" description="Helical" evidence="1">
    <location>
        <begin position="67"/>
        <end position="89"/>
    </location>
</feature>
<dbReference type="PANTHER" id="PTHR36111">
    <property type="entry name" value="INNER MEMBRANE PROTEIN-RELATED"/>
    <property type="match status" value="1"/>
</dbReference>
<feature type="transmembrane region" description="Helical" evidence="1">
    <location>
        <begin position="219"/>
        <end position="238"/>
    </location>
</feature>
<dbReference type="InterPro" id="IPR007563">
    <property type="entry name" value="DUF554"/>
</dbReference>
<gene>
    <name evidence="2" type="ORF">G9H71_00305</name>
</gene>
<comment type="caution">
    <text evidence="2">The sequence shown here is derived from an EMBL/GenBank/DDBJ whole genome shotgun (WGS) entry which is preliminary data.</text>
</comment>
<feature type="transmembrane region" description="Helical" evidence="1">
    <location>
        <begin position="6"/>
        <end position="24"/>
    </location>
</feature>
<reference evidence="2 3" key="1">
    <citation type="submission" date="2020-03" db="EMBL/GenBank/DDBJ databases">
        <title>Two novel Motilibacter sp.</title>
        <authorList>
            <person name="Liu S."/>
        </authorList>
    </citation>
    <scope>NUCLEOTIDE SEQUENCE [LARGE SCALE GENOMIC DNA]</scope>
    <source>
        <strain evidence="2 3">E257</strain>
    </source>
</reference>
<dbReference type="PANTHER" id="PTHR36111:SF2">
    <property type="entry name" value="INNER MEMBRANE PROTEIN"/>
    <property type="match status" value="1"/>
</dbReference>
<dbReference type="Proteomes" id="UP000800981">
    <property type="component" value="Unassembled WGS sequence"/>
</dbReference>
<proteinExistence type="predicted"/>
<evidence type="ECO:0000313" key="3">
    <source>
        <dbReference type="Proteomes" id="UP000800981"/>
    </source>
</evidence>
<dbReference type="RefSeq" id="WP_166276239.1">
    <property type="nucleotide sequence ID" value="NZ_JAANNP010000001.1"/>
</dbReference>
<keyword evidence="1" id="KW-0812">Transmembrane</keyword>
<sequence>MFVGAGTVLNIATILVGTAIGARLGERLPARTRDVVTDGLGLTTLLLGGLNVVAVNDAALSEEVGDAAPVLIVLGSLLLGGIVGSLIGVEERLEAMGGHIRRALTRRSAAEATATAGAEGEAAESAAHAARERFIQGFVTASLVYCVGPLAILGSLSDGLGLGIEELSLKAALDGFASVAFAASLGWGVGAAALPVAIVQGAFTLVGALLGEVVPDAHISAMTAVGGLLLVGVALRLLRIRAVPVADLLPALLAAPLLVALVSALR</sequence>
<protein>
    <submittedName>
        <fullName evidence="2">DUF554 domain-containing protein</fullName>
    </submittedName>
</protein>
<dbReference type="Pfam" id="PF04474">
    <property type="entry name" value="DUF554"/>
    <property type="match status" value="1"/>
</dbReference>
<keyword evidence="1" id="KW-0472">Membrane</keyword>
<dbReference type="EMBL" id="JAANNP010000001">
    <property type="protein sequence ID" value="NHC12223.1"/>
    <property type="molecule type" value="Genomic_DNA"/>
</dbReference>
<keyword evidence="1" id="KW-1133">Transmembrane helix</keyword>
<name>A0ABX0GN28_9ACTN</name>
<organism evidence="2 3">
    <name type="scientific">Motilibacter deserti</name>
    <dbReference type="NCBI Taxonomy" id="2714956"/>
    <lineage>
        <taxon>Bacteria</taxon>
        <taxon>Bacillati</taxon>
        <taxon>Actinomycetota</taxon>
        <taxon>Actinomycetes</taxon>
        <taxon>Motilibacterales</taxon>
        <taxon>Motilibacteraceae</taxon>
        <taxon>Motilibacter</taxon>
    </lineage>
</organism>
<evidence type="ECO:0000256" key="1">
    <source>
        <dbReference type="SAM" id="Phobius"/>
    </source>
</evidence>
<feature type="transmembrane region" description="Helical" evidence="1">
    <location>
        <begin position="176"/>
        <end position="199"/>
    </location>
</feature>